<protein>
    <submittedName>
        <fullName evidence="4">Portal_HK97, phage portal protein, HK97 family</fullName>
    </submittedName>
</protein>
<organism evidence="4">
    <name type="scientific">uncultured Caudovirales phage</name>
    <dbReference type="NCBI Taxonomy" id="2100421"/>
    <lineage>
        <taxon>Viruses</taxon>
        <taxon>Duplodnaviria</taxon>
        <taxon>Heunggongvirae</taxon>
        <taxon>Uroviricota</taxon>
        <taxon>Caudoviricetes</taxon>
        <taxon>Peduoviridae</taxon>
        <taxon>Maltschvirus</taxon>
        <taxon>Maltschvirus maltsch</taxon>
    </lineage>
</organism>
<reference evidence="4" key="1">
    <citation type="submission" date="2020-04" db="EMBL/GenBank/DDBJ databases">
        <authorList>
            <person name="Chiriac C."/>
            <person name="Salcher M."/>
            <person name="Ghai R."/>
            <person name="Kavagutti S V."/>
        </authorList>
    </citation>
    <scope>NUCLEOTIDE SEQUENCE</scope>
</reference>
<gene>
    <name evidence="4" type="ORF">UFOVP791_28</name>
</gene>
<dbReference type="InterPro" id="IPR006944">
    <property type="entry name" value="Phage/GTA_portal"/>
</dbReference>
<proteinExistence type="predicted"/>
<keyword evidence="1" id="KW-0118">Viral capsid assembly</keyword>
<keyword evidence="3" id="KW-0231">Viral genome packaging</keyword>
<dbReference type="Gene3D" id="1.20.1270.210">
    <property type="match status" value="1"/>
</dbReference>
<evidence type="ECO:0000256" key="1">
    <source>
        <dbReference type="ARBA" id="ARBA00022950"/>
    </source>
</evidence>
<dbReference type="Gene3D" id="3.30.1120.70">
    <property type="match status" value="1"/>
</dbReference>
<accession>A0A6J5NT49</accession>
<keyword evidence="1" id="KW-1188">Viral release from host cell</keyword>
<evidence type="ECO:0000313" key="4">
    <source>
        <dbReference type="EMBL" id="CAB4162187.1"/>
    </source>
</evidence>
<name>A0A6J5NT49_9CAUD</name>
<keyword evidence="2" id="KW-1171">Viral genome ejection through host cell envelope</keyword>
<keyword evidence="2" id="KW-1160">Virus entry into host cell</keyword>
<keyword evidence="2" id="KW-1162">Viral penetration into host cytoplasm</keyword>
<evidence type="ECO:0000256" key="2">
    <source>
        <dbReference type="ARBA" id="ARBA00023009"/>
    </source>
</evidence>
<dbReference type="Gene3D" id="3.40.140.120">
    <property type="match status" value="1"/>
</dbReference>
<evidence type="ECO:0000256" key="3">
    <source>
        <dbReference type="ARBA" id="ARBA00023219"/>
    </source>
</evidence>
<dbReference type="EMBL" id="LR796728">
    <property type="protein sequence ID" value="CAB4162187.1"/>
    <property type="molecule type" value="Genomic_DNA"/>
</dbReference>
<sequence length="371" mass="41092">MVSFLSMGIFSRKSQLLEAQEAPQIMADSFYSYNNYFPAVVSRQMALGVPSIKRCRDLISGTIAAIPLEYYKKSTGEMISAPRWVEQPSKSQPRFVTMYFTLDSLLMYGQAFWQIEEVYSEDGRMARANWVANTRVSFTTDPATNFITQYNVDGKPVPMSGLGSLITFQKDEGILAIGAQTIKAALDVQRAAAVAASSPMSTGIIRNSGADLPPTEVSALLAAWKRSRQSNSTAYLTSTLNYEPTSFSPKDMLYADAIQSLATECARLCSVDPYYVSASMNQSMTYSNVIEERKQLVALTLQPYVSAIESRLSCDDISTSGHYVKFCLDDTFLRTEPMERLLVLEKMLSLGLITTEQAMEMEDLTPNGNGE</sequence>
<dbReference type="Pfam" id="PF04860">
    <property type="entry name" value="Phage_portal"/>
    <property type="match status" value="1"/>
</dbReference>